<sequence>MYLQGWSPDILISYLVQLVSPRRGAPCLRCRLSASLARCPDTFTHTIRIPRLLGGQMTATVQQPGW</sequence>
<dbReference type="Proteomes" id="UP000077266">
    <property type="component" value="Unassembled WGS sequence"/>
</dbReference>
<reference evidence="2 3" key="1">
    <citation type="journal article" date="2016" name="Mol. Biol. Evol.">
        <title>Comparative Genomics of Early-Diverging Mushroom-Forming Fungi Provides Insights into the Origins of Lignocellulose Decay Capabilities.</title>
        <authorList>
            <person name="Nagy L.G."/>
            <person name="Riley R."/>
            <person name="Tritt A."/>
            <person name="Adam C."/>
            <person name="Daum C."/>
            <person name="Floudas D."/>
            <person name="Sun H."/>
            <person name="Yadav J.S."/>
            <person name="Pangilinan J."/>
            <person name="Larsson K.H."/>
            <person name="Matsuura K."/>
            <person name="Barry K."/>
            <person name="Labutti K."/>
            <person name="Kuo R."/>
            <person name="Ohm R.A."/>
            <person name="Bhattacharya S.S."/>
            <person name="Shirouzu T."/>
            <person name="Yoshinaga Y."/>
            <person name="Martin F.M."/>
            <person name="Grigoriev I.V."/>
            <person name="Hibbett D.S."/>
        </authorList>
    </citation>
    <scope>NUCLEOTIDE SEQUENCE [LARGE SCALE GENOMIC DNA]</scope>
    <source>
        <strain evidence="2 3">HHB12029</strain>
    </source>
</reference>
<keyword evidence="3" id="KW-1185">Reference proteome</keyword>
<protein>
    <submittedName>
        <fullName evidence="2">Uncharacterized protein</fullName>
    </submittedName>
</protein>
<evidence type="ECO:0000313" key="1">
    <source>
        <dbReference type="EMBL" id="KZV92213.1"/>
    </source>
</evidence>
<dbReference type="EMBL" id="KV426012">
    <property type="protein sequence ID" value="KZV92213.1"/>
    <property type="molecule type" value="Genomic_DNA"/>
</dbReference>
<evidence type="ECO:0000313" key="3">
    <source>
        <dbReference type="Proteomes" id="UP000077266"/>
    </source>
</evidence>
<dbReference type="AlphaFoldDB" id="A0A165K5I7"/>
<dbReference type="EMBL" id="KV425951">
    <property type="protein sequence ID" value="KZV95827.1"/>
    <property type="molecule type" value="Genomic_DNA"/>
</dbReference>
<organism evidence="2 3">
    <name type="scientific">Exidia glandulosa HHB12029</name>
    <dbReference type="NCBI Taxonomy" id="1314781"/>
    <lineage>
        <taxon>Eukaryota</taxon>
        <taxon>Fungi</taxon>
        <taxon>Dikarya</taxon>
        <taxon>Basidiomycota</taxon>
        <taxon>Agaricomycotina</taxon>
        <taxon>Agaricomycetes</taxon>
        <taxon>Auriculariales</taxon>
        <taxon>Exidiaceae</taxon>
        <taxon>Exidia</taxon>
    </lineage>
</organism>
<name>A0A165K5I7_EXIGL</name>
<proteinExistence type="predicted"/>
<accession>A0A165K5I7</accession>
<gene>
    <name evidence="2" type="ORF">EXIGLDRAFT_459936</name>
    <name evidence="1" type="ORF">EXIGLDRAFT_79791</name>
</gene>
<evidence type="ECO:0000313" key="2">
    <source>
        <dbReference type="EMBL" id="KZV95827.1"/>
    </source>
</evidence>